<protein>
    <submittedName>
        <fullName evidence="1">Uncharacterized protein</fullName>
    </submittedName>
</protein>
<proteinExistence type="predicted"/>
<dbReference type="AlphaFoldDB" id="A0A8S1LJJ8"/>
<dbReference type="OMA" id="MYSKCVE"/>
<reference evidence="1" key="1">
    <citation type="submission" date="2021-01" db="EMBL/GenBank/DDBJ databases">
        <authorList>
            <consortium name="Genoscope - CEA"/>
            <person name="William W."/>
        </authorList>
    </citation>
    <scope>NUCLEOTIDE SEQUENCE</scope>
</reference>
<gene>
    <name evidence="1" type="ORF">PPRIM_AZ9-3.1.T0400056</name>
</gene>
<evidence type="ECO:0000313" key="2">
    <source>
        <dbReference type="Proteomes" id="UP000688137"/>
    </source>
</evidence>
<name>A0A8S1LJJ8_PARPR</name>
<dbReference type="EMBL" id="CAJJDM010000039">
    <property type="protein sequence ID" value="CAD8066989.1"/>
    <property type="molecule type" value="Genomic_DNA"/>
</dbReference>
<accession>A0A8S1LJJ8</accession>
<evidence type="ECO:0000313" key="1">
    <source>
        <dbReference type="EMBL" id="CAD8066989.1"/>
    </source>
</evidence>
<organism evidence="1 2">
    <name type="scientific">Paramecium primaurelia</name>
    <dbReference type="NCBI Taxonomy" id="5886"/>
    <lineage>
        <taxon>Eukaryota</taxon>
        <taxon>Sar</taxon>
        <taxon>Alveolata</taxon>
        <taxon>Ciliophora</taxon>
        <taxon>Intramacronucleata</taxon>
        <taxon>Oligohymenophorea</taxon>
        <taxon>Peniculida</taxon>
        <taxon>Parameciidae</taxon>
        <taxon>Paramecium</taxon>
    </lineage>
</organism>
<sequence>MNLSREFFTQIARIESKNSISTIDTLIAMYSKCVEYYDQHQDPIKYYFLEKIQYTLSQDHTIEHITRNSNRAQTTRVSISKLDPEQFNTSIRSKQTIHKINFQSQLNQETQNQQLNTLIESHHTNTIQKDAIIRENIHQQNLQFRERLKQRQSQSITRSMSQCPSYDTIIYQT</sequence>
<comment type="caution">
    <text evidence="1">The sequence shown here is derived from an EMBL/GenBank/DDBJ whole genome shotgun (WGS) entry which is preliminary data.</text>
</comment>
<dbReference type="Proteomes" id="UP000688137">
    <property type="component" value="Unassembled WGS sequence"/>
</dbReference>
<keyword evidence="2" id="KW-1185">Reference proteome</keyword>